<feature type="region of interest" description="Disordered" evidence="1">
    <location>
        <begin position="1"/>
        <end position="34"/>
    </location>
</feature>
<name>A0A1F8A447_9EURO</name>
<proteinExistence type="predicted"/>
<feature type="compositionally biased region" description="Polar residues" evidence="1">
    <location>
        <begin position="74"/>
        <end position="92"/>
    </location>
</feature>
<keyword evidence="3" id="KW-1185">Reference proteome</keyword>
<evidence type="ECO:0000313" key="3">
    <source>
        <dbReference type="Proteomes" id="UP000179179"/>
    </source>
</evidence>
<gene>
    <name evidence="2" type="ORF">ABOM_004578</name>
</gene>
<feature type="region of interest" description="Disordered" evidence="1">
    <location>
        <begin position="73"/>
        <end position="115"/>
    </location>
</feature>
<organism evidence="2 3">
    <name type="scientific">Aspergillus bombycis</name>
    <dbReference type="NCBI Taxonomy" id="109264"/>
    <lineage>
        <taxon>Eukaryota</taxon>
        <taxon>Fungi</taxon>
        <taxon>Dikarya</taxon>
        <taxon>Ascomycota</taxon>
        <taxon>Pezizomycotina</taxon>
        <taxon>Eurotiomycetes</taxon>
        <taxon>Eurotiomycetidae</taxon>
        <taxon>Eurotiales</taxon>
        <taxon>Aspergillaceae</taxon>
        <taxon>Aspergillus</taxon>
    </lineage>
</organism>
<sequence length="248" mass="28300">MAGISHFPTPDRSAVGPVGHRAMAADEKRQRKKIQNRLNQRARRLRLREKDQGDVTTNLRPFRVYRWRLENESHNTPGISSKQPSRGPVQNNIDRREHPAPCPPAEPFSNSNQARMVSHRSSETGVSLPADHLLHLIQFNVLRGVHRAKYILAECSAFVIPGIEKDEIRPGHVWFLGTSMFFATRPGLPERLVPTSLQMDILHATWINFLPIPKMRDNLIAKETCYDHADFIRDLLGEKVVDHMFGSL</sequence>
<dbReference type="OrthoDB" id="125347at2759"/>
<dbReference type="InterPro" id="IPR021833">
    <property type="entry name" value="DUF3425"/>
</dbReference>
<dbReference type="Proteomes" id="UP000179179">
    <property type="component" value="Unassembled WGS sequence"/>
</dbReference>
<evidence type="ECO:0000256" key="1">
    <source>
        <dbReference type="SAM" id="MobiDB-lite"/>
    </source>
</evidence>
<reference evidence="2 3" key="1">
    <citation type="journal article" date="2016" name="Genome Biol. Evol.">
        <title>Draft genome sequence of an aflatoxigenic Aspergillus species, A. bombycis.</title>
        <authorList>
            <person name="Moore G.G."/>
            <person name="Mack B.M."/>
            <person name="Beltz S.B."/>
            <person name="Gilbert M.K."/>
        </authorList>
    </citation>
    <scope>NUCLEOTIDE SEQUENCE [LARGE SCALE GENOMIC DNA]</scope>
    <source>
        <strain evidence="3">NRRL 26010</strain>
    </source>
</reference>
<dbReference type="RefSeq" id="XP_022390229.1">
    <property type="nucleotide sequence ID" value="XM_022531707.1"/>
</dbReference>
<dbReference type="STRING" id="109264.A0A1F8A447"/>
<accession>A0A1F8A447</accession>
<comment type="caution">
    <text evidence="2">The sequence shown here is derived from an EMBL/GenBank/DDBJ whole genome shotgun (WGS) entry which is preliminary data.</text>
</comment>
<evidence type="ECO:0000313" key="2">
    <source>
        <dbReference type="EMBL" id="OGM46512.1"/>
    </source>
</evidence>
<protein>
    <submittedName>
        <fullName evidence="2">Uncharacterized protein</fullName>
    </submittedName>
</protein>
<dbReference type="Pfam" id="PF11905">
    <property type="entry name" value="DUF3425"/>
    <property type="match status" value="1"/>
</dbReference>
<dbReference type="PANTHER" id="PTHR38116:SF1">
    <property type="entry name" value="BZIP DOMAIN-CONTAINING PROTEIN"/>
    <property type="match status" value="1"/>
</dbReference>
<dbReference type="PANTHER" id="PTHR38116">
    <property type="entry name" value="CHROMOSOME 7, WHOLE GENOME SHOTGUN SEQUENCE"/>
    <property type="match status" value="1"/>
</dbReference>
<dbReference type="AlphaFoldDB" id="A0A1F8A447"/>
<dbReference type="GeneID" id="34447968"/>
<dbReference type="EMBL" id="LYCR01000031">
    <property type="protein sequence ID" value="OGM46512.1"/>
    <property type="molecule type" value="Genomic_DNA"/>
</dbReference>